<dbReference type="Pfam" id="PF00872">
    <property type="entry name" value="Transposase_mut"/>
    <property type="match status" value="1"/>
</dbReference>
<evidence type="ECO:0000313" key="7">
    <source>
        <dbReference type="EMBL" id="SUA40683.1"/>
    </source>
</evidence>
<keyword evidence="6" id="KW-0814">Transposable element</keyword>
<dbReference type="InterPro" id="IPR001207">
    <property type="entry name" value="Transposase_mutator"/>
</dbReference>
<keyword evidence="4 6" id="KW-0238">DNA-binding</keyword>
<comment type="function">
    <text evidence="1 6">Required for the transposition of the insertion element.</text>
</comment>
<evidence type="ECO:0000256" key="1">
    <source>
        <dbReference type="ARBA" id="ARBA00002190"/>
    </source>
</evidence>
<dbReference type="AlphaFoldDB" id="A0A378WK32"/>
<evidence type="ECO:0000256" key="4">
    <source>
        <dbReference type="ARBA" id="ARBA00023125"/>
    </source>
</evidence>
<gene>
    <name evidence="7" type="ORF">NCTC13184_00003</name>
</gene>
<evidence type="ECO:0000256" key="2">
    <source>
        <dbReference type="ARBA" id="ARBA00010961"/>
    </source>
</evidence>
<dbReference type="PANTHER" id="PTHR33217">
    <property type="entry name" value="TRANSPOSASE FOR INSERTION SEQUENCE ELEMENT IS1081"/>
    <property type="match status" value="1"/>
</dbReference>
<evidence type="ECO:0000256" key="6">
    <source>
        <dbReference type="RuleBase" id="RU365089"/>
    </source>
</evidence>
<sequence>MAEPALDSVYPVIFLDAIHVKIRNGKVANRPIYVALAVTCEGGREILGLWAGDGGEGAKFWLQILTELKNRGVEDVCMLVCDGLKGLPEAIGQVWPAAVVQTSSVHNGCAGMVPVVTRSTPVTTYADVQPTRSRCRPVGLGWRRASHRPAGVALRAPR</sequence>
<evidence type="ECO:0000256" key="5">
    <source>
        <dbReference type="ARBA" id="ARBA00023172"/>
    </source>
</evidence>
<organism evidence="7 8">
    <name type="scientific">Nocardia africana</name>
    <dbReference type="NCBI Taxonomy" id="134964"/>
    <lineage>
        <taxon>Bacteria</taxon>
        <taxon>Bacillati</taxon>
        <taxon>Actinomycetota</taxon>
        <taxon>Actinomycetes</taxon>
        <taxon>Mycobacteriales</taxon>
        <taxon>Nocardiaceae</taxon>
        <taxon>Nocardia</taxon>
    </lineage>
</organism>
<evidence type="ECO:0000256" key="3">
    <source>
        <dbReference type="ARBA" id="ARBA00022578"/>
    </source>
</evidence>
<protein>
    <recommendedName>
        <fullName evidence="6">Mutator family transposase</fullName>
    </recommendedName>
</protein>
<proteinExistence type="inferred from homology"/>
<dbReference type="GO" id="GO:0006313">
    <property type="term" value="P:DNA transposition"/>
    <property type="evidence" value="ECO:0007669"/>
    <property type="project" value="UniProtKB-UniRule"/>
</dbReference>
<dbReference type="PANTHER" id="PTHR33217:SF8">
    <property type="entry name" value="MUTATOR FAMILY TRANSPOSASE"/>
    <property type="match status" value="1"/>
</dbReference>
<reference evidence="7 8" key="1">
    <citation type="submission" date="2018-06" db="EMBL/GenBank/DDBJ databases">
        <authorList>
            <consortium name="Pathogen Informatics"/>
            <person name="Doyle S."/>
        </authorList>
    </citation>
    <scope>NUCLEOTIDE SEQUENCE [LARGE SCALE GENOMIC DNA]</scope>
    <source>
        <strain evidence="7 8">NCTC13184</strain>
    </source>
</reference>
<dbReference type="GO" id="GO:0004803">
    <property type="term" value="F:transposase activity"/>
    <property type="evidence" value="ECO:0007669"/>
    <property type="project" value="UniProtKB-UniRule"/>
</dbReference>
<keyword evidence="3 6" id="KW-0815">Transposition</keyword>
<dbReference type="EMBL" id="UGRU01000001">
    <property type="protein sequence ID" value="SUA40683.1"/>
    <property type="molecule type" value="Genomic_DNA"/>
</dbReference>
<dbReference type="Proteomes" id="UP000255082">
    <property type="component" value="Unassembled WGS sequence"/>
</dbReference>
<keyword evidence="5 6" id="KW-0233">DNA recombination</keyword>
<name>A0A378WK32_9NOCA</name>
<comment type="similarity">
    <text evidence="2 6">Belongs to the transposase mutator family.</text>
</comment>
<accession>A0A378WK32</accession>
<dbReference type="GO" id="GO:0003677">
    <property type="term" value="F:DNA binding"/>
    <property type="evidence" value="ECO:0007669"/>
    <property type="project" value="UniProtKB-UniRule"/>
</dbReference>
<evidence type="ECO:0000313" key="8">
    <source>
        <dbReference type="Proteomes" id="UP000255082"/>
    </source>
</evidence>